<evidence type="ECO:0000313" key="4">
    <source>
        <dbReference type="EMBL" id="OLN97828.1"/>
    </source>
</evidence>
<dbReference type="EMBL" id="MPGH01000002">
    <property type="protein sequence ID" value="OLN97828.1"/>
    <property type="molecule type" value="Genomic_DNA"/>
</dbReference>
<proteinExistence type="inferred from homology"/>
<dbReference type="STRING" id="708187.A0A1Q8S8P7"/>
<feature type="compositionally biased region" description="Low complexity" evidence="2">
    <location>
        <begin position="171"/>
        <end position="181"/>
    </location>
</feature>
<sequence length="1387" mass="156717">MSSQPDLVLRPKLLDSDTAQQTRQAQSDPKTPEKSNQSERFREVIQRLNHDYNLSIELPDATSTPVSVRARASYDPAFARSDQIRRLVHFHSFQSPGLLERILHSFCWEARAASQKWIRLRDGLPEPGELPRAESPGQVLELQNLLIGILKKAQPPVKSTTFARAHTVPATCGSKSGGDSKSTTRSELDNKKDSPKQDEASLPGDEDAEQGFIHALRTVPSWLRSANPEVLGSRAGDMANAPAKFSSASQRTPRINAATFPFGDFYENTSFTTKASTSQASLKSIADEQMPSTQVTTPAPIEEEELHDEEIWRDLLFQEPTSPQLQDSFPESTGYLDALNLSLTEHEANRSTEVSQRVSDHRPPAPSLASTVYANVSVLEDSFPGETVTVTVKRSEPVDLLSRLDATWPRFPPWLRRAPFAVAWEVTRIAVHCGVDLEDVVMSCDETWYDYDKLRKRLRSHPIFAGKSFPERPSTDAWTAALAGFKSPRGQLVILSASLDQVASRLKSGPMFTLTMHPVTLDHGCRLHRRFGSDRFLEISIASPNSWHKPLNKPEISKQAVRWFSSKLHSLAGRQWRAFYVKDAGHKEPQRSVHLGPEPKLMVREKINLFAENGKNSALPFGQPGLPPSDSNADRIEQLKVADMLDWLLQANKNEAQPYLKLFARIQLGLSKTTPVVLLDFHQIRHRDHDMLSPAGNIMNDGIGRMSRGLARKVRDVVGLRDVPSAIQGRFGSAKGIWLIDIGDTEDQIWLETWPSQRKWNCDYLDPEHRTLEIQNHAAQPRSASLNVQFLPVLEEQAIDKTAMRESIGNSLIHELSRELEGQKTAMKYPLQYRQWVSENTSTRQVRLAHQCVPFLAGLPASPEETMNFLLDGGFDPQKQKYLQELAWNLRRTKCENLKKKMSIKVPNSAYLYMVVDFWNVLGENEVHVCFSTKFQTETFSDSMLHGCDVLVARSPVHFVSDIQRVKAVFKPELRALKDVVVFSAKGNVALAEKLSGGDYDGDKAWVCWEPKIVSNFTNAKVPEDPDLSNYLTKNKTTFGDFMRQHGKEAAISEMVMSSIAFNMRPTYLGIVTNYKERLCYRINSVNNKYAYYLSALLGKLVDQAKQGFDFTLEDWKRFRRDLLDIGELGELEEPAYKSANWSFDGNSNHIIDHLKFLVAKPIIDKELEKFYKMMNVNSARPGRELKSLCLDKDADDGTAAEFWDPDLVKPLVQYSELALIWPALEKVLINLTDDLKALEKQWSTSMAMIKDKDELPRRIFEVYEGYLAIQPRSDEKLEPILAANMEQAYLSEDYTAWALLRASMVFKHYYKYKSNFAWRMAGIQLQFIKAMTTAGRGSTLVPVMPNMYATLKPDTKFISQAVSELKDEGSAYLAFDSDGERSAGEE</sequence>
<dbReference type="Proteomes" id="UP000186583">
    <property type="component" value="Unassembled WGS sequence"/>
</dbReference>
<feature type="region of interest" description="Disordered" evidence="2">
    <location>
        <begin position="1"/>
        <end position="39"/>
    </location>
</feature>
<dbReference type="GO" id="GO:0031380">
    <property type="term" value="C:nuclear RNA-directed RNA polymerase complex"/>
    <property type="evidence" value="ECO:0007669"/>
    <property type="project" value="TreeGrafter"/>
</dbReference>
<dbReference type="Pfam" id="PF05183">
    <property type="entry name" value="RdRP"/>
    <property type="match status" value="1"/>
</dbReference>
<gene>
    <name evidence="4" type="ORF">CCHL11_02615</name>
</gene>
<dbReference type="Gene3D" id="1.10.8.790">
    <property type="entry name" value="RNA-dependent RNA polymerase, slab domain, helical subdomain-like"/>
    <property type="match status" value="1"/>
</dbReference>
<organism evidence="4 5">
    <name type="scientific">Colletotrichum chlorophyti</name>
    <dbReference type="NCBI Taxonomy" id="708187"/>
    <lineage>
        <taxon>Eukaryota</taxon>
        <taxon>Fungi</taxon>
        <taxon>Dikarya</taxon>
        <taxon>Ascomycota</taxon>
        <taxon>Pezizomycotina</taxon>
        <taxon>Sordariomycetes</taxon>
        <taxon>Hypocreomycetidae</taxon>
        <taxon>Glomerellales</taxon>
        <taxon>Glomerellaceae</taxon>
        <taxon>Colletotrichum</taxon>
    </lineage>
</organism>
<feature type="compositionally biased region" description="Basic and acidic residues" evidence="2">
    <location>
        <begin position="182"/>
        <end position="199"/>
    </location>
</feature>
<evidence type="ECO:0000256" key="1">
    <source>
        <dbReference type="RuleBase" id="RU363098"/>
    </source>
</evidence>
<keyword evidence="5" id="KW-1185">Reference proteome</keyword>
<dbReference type="PANTHER" id="PTHR23079:SF14">
    <property type="entry name" value="RNA-DEPENDENT RNA POLYMERASE"/>
    <property type="match status" value="1"/>
</dbReference>
<comment type="similarity">
    <text evidence="1">Belongs to the RdRP family.</text>
</comment>
<evidence type="ECO:0000259" key="3">
    <source>
        <dbReference type="Pfam" id="PF05183"/>
    </source>
</evidence>
<evidence type="ECO:0000313" key="5">
    <source>
        <dbReference type="Proteomes" id="UP000186583"/>
    </source>
</evidence>
<dbReference type="EC" id="2.7.7.48" evidence="1"/>
<feature type="region of interest" description="Disordered" evidence="2">
    <location>
        <begin position="169"/>
        <end position="207"/>
    </location>
</feature>
<feature type="compositionally biased region" description="Polar residues" evidence="2">
    <location>
        <begin position="17"/>
        <end position="29"/>
    </location>
</feature>
<keyword evidence="1 4" id="KW-0696">RNA-directed RNA polymerase</keyword>
<dbReference type="GO" id="GO:0003968">
    <property type="term" value="F:RNA-directed RNA polymerase activity"/>
    <property type="evidence" value="ECO:0007669"/>
    <property type="project" value="UniProtKB-KW"/>
</dbReference>
<accession>A0A1Q8S8P7</accession>
<keyword evidence="1" id="KW-0694">RNA-binding</keyword>
<keyword evidence="1" id="KW-0548">Nucleotidyltransferase</keyword>
<protein>
    <recommendedName>
        <fullName evidence="1">RNA-dependent RNA polymerase</fullName>
        <ecNumber evidence="1">2.7.7.48</ecNumber>
    </recommendedName>
</protein>
<comment type="catalytic activity">
    <reaction evidence="1">
        <text>RNA(n) + a ribonucleoside 5'-triphosphate = RNA(n+1) + diphosphate</text>
        <dbReference type="Rhea" id="RHEA:21248"/>
        <dbReference type="Rhea" id="RHEA-COMP:14527"/>
        <dbReference type="Rhea" id="RHEA-COMP:17342"/>
        <dbReference type="ChEBI" id="CHEBI:33019"/>
        <dbReference type="ChEBI" id="CHEBI:61557"/>
        <dbReference type="ChEBI" id="CHEBI:140395"/>
        <dbReference type="EC" id="2.7.7.48"/>
    </reaction>
</comment>
<comment type="caution">
    <text evidence="4">The sequence shown here is derived from an EMBL/GenBank/DDBJ whole genome shotgun (WGS) entry which is preliminary data.</text>
</comment>
<dbReference type="GO" id="GO:0003723">
    <property type="term" value="F:RNA binding"/>
    <property type="evidence" value="ECO:0007669"/>
    <property type="project" value="UniProtKB-KW"/>
</dbReference>
<dbReference type="InterPro" id="IPR007855">
    <property type="entry name" value="RDRP"/>
</dbReference>
<name>A0A1Q8S8P7_9PEZI</name>
<dbReference type="InterPro" id="IPR057596">
    <property type="entry name" value="RDRP_core"/>
</dbReference>
<dbReference type="GO" id="GO:0030422">
    <property type="term" value="P:siRNA processing"/>
    <property type="evidence" value="ECO:0007669"/>
    <property type="project" value="TreeGrafter"/>
</dbReference>
<dbReference type="PANTHER" id="PTHR23079">
    <property type="entry name" value="RNA-DEPENDENT RNA POLYMERASE"/>
    <property type="match status" value="1"/>
</dbReference>
<keyword evidence="1" id="KW-0808">Transferase</keyword>
<feature type="compositionally biased region" description="Basic and acidic residues" evidence="2">
    <location>
        <begin position="30"/>
        <end position="39"/>
    </location>
</feature>
<dbReference type="OrthoDB" id="10055769at2759"/>
<evidence type="ECO:0000256" key="2">
    <source>
        <dbReference type="SAM" id="MobiDB-lite"/>
    </source>
</evidence>
<reference evidence="4 5" key="1">
    <citation type="submission" date="2016-11" db="EMBL/GenBank/DDBJ databases">
        <title>Draft Genome Assembly of Colletotrichum chlorophyti a pathogen of herbaceous plants.</title>
        <authorList>
            <person name="Gan P."/>
            <person name="Narusaka M."/>
            <person name="Tsushima A."/>
            <person name="Narusaka Y."/>
            <person name="Takano Y."/>
            <person name="Shirasu K."/>
        </authorList>
    </citation>
    <scope>NUCLEOTIDE SEQUENCE [LARGE SCALE GENOMIC DNA]</scope>
    <source>
        <strain evidence="4 5">NTL11</strain>
    </source>
</reference>
<feature type="domain" description="RDRP core" evidence="3">
    <location>
        <begin position="513"/>
        <end position="1157"/>
    </location>
</feature>